<dbReference type="EMBL" id="JAGYPJ010000001">
    <property type="protein sequence ID" value="MBS4200884.1"/>
    <property type="molecule type" value="Genomic_DNA"/>
</dbReference>
<sequence>MNGSQSICDQFSAIFNAKNTINQGVCSVSLHRNFSVVVQGRTTSSVVPVGISFEAMDQYGNALNLAEIAILEEEVPSFMYSVVQQGLIISALHNHWIFMKPNILYMHIQSVEPPLQFARKLVNAFSALNSYPKS</sequence>
<dbReference type="InterPro" id="IPR011094">
    <property type="entry name" value="Uncharacterised_LppY/LpqO"/>
</dbReference>
<dbReference type="Pfam" id="PF07485">
    <property type="entry name" value="DUF1529"/>
    <property type="match status" value="1"/>
</dbReference>
<reference evidence="1 2" key="1">
    <citation type="submission" date="2021-05" db="EMBL/GenBank/DDBJ databases">
        <title>Novel Bacillus species.</title>
        <authorList>
            <person name="Liu G."/>
        </authorList>
    </citation>
    <scope>NUCLEOTIDE SEQUENCE [LARGE SCALE GENOMIC DNA]</scope>
    <source>
        <strain evidence="1 2">FJAT-49732</strain>
    </source>
</reference>
<dbReference type="RefSeq" id="WP_213111416.1">
    <property type="nucleotide sequence ID" value="NZ_JAGYPJ010000001.1"/>
</dbReference>
<evidence type="ECO:0000313" key="2">
    <source>
        <dbReference type="Proteomes" id="UP000682713"/>
    </source>
</evidence>
<accession>A0A942YLY1</accession>
<dbReference type="Proteomes" id="UP000682713">
    <property type="component" value="Unassembled WGS sequence"/>
</dbReference>
<name>A0A942YLY1_9BACI</name>
<comment type="caution">
    <text evidence="1">The sequence shown here is derived from an EMBL/GenBank/DDBJ whole genome shotgun (WGS) entry which is preliminary data.</text>
</comment>
<gene>
    <name evidence="1" type="ORF">KHA93_14705</name>
</gene>
<protein>
    <submittedName>
        <fullName evidence="1">DUF1259 domain-containing protein</fullName>
    </submittedName>
</protein>
<proteinExistence type="predicted"/>
<keyword evidence="2" id="KW-1185">Reference proteome</keyword>
<dbReference type="AlphaFoldDB" id="A0A942YLY1"/>
<organism evidence="1 2">
    <name type="scientific">Lederbergia citrisecunda</name>
    <dbReference type="NCBI Taxonomy" id="2833583"/>
    <lineage>
        <taxon>Bacteria</taxon>
        <taxon>Bacillati</taxon>
        <taxon>Bacillota</taxon>
        <taxon>Bacilli</taxon>
        <taxon>Bacillales</taxon>
        <taxon>Bacillaceae</taxon>
        <taxon>Lederbergia</taxon>
    </lineage>
</organism>
<evidence type="ECO:0000313" key="1">
    <source>
        <dbReference type="EMBL" id="MBS4200884.1"/>
    </source>
</evidence>